<accession>A0ACC0VG16</accession>
<organism evidence="1 2">
    <name type="scientific">Trichothecium roseum</name>
    <dbReference type="NCBI Taxonomy" id="47278"/>
    <lineage>
        <taxon>Eukaryota</taxon>
        <taxon>Fungi</taxon>
        <taxon>Dikarya</taxon>
        <taxon>Ascomycota</taxon>
        <taxon>Pezizomycotina</taxon>
        <taxon>Sordariomycetes</taxon>
        <taxon>Hypocreomycetidae</taxon>
        <taxon>Hypocreales</taxon>
        <taxon>Hypocreales incertae sedis</taxon>
        <taxon>Trichothecium</taxon>
    </lineage>
</organism>
<reference evidence="1" key="1">
    <citation type="submission" date="2022-10" db="EMBL/GenBank/DDBJ databases">
        <title>Complete Genome of Trichothecium roseum strain YXFP-22015, a Plant Pathogen Isolated from Citrus.</title>
        <authorList>
            <person name="Wang Y."/>
            <person name="Zhu L."/>
        </authorList>
    </citation>
    <scope>NUCLEOTIDE SEQUENCE</scope>
    <source>
        <strain evidence="1">YXFP-22015</strain>
    </source>
</reference>
<sequence length="702" mass="77790">MEYSFVHVAGWAQKPLSAPRNKLGHFRSMSSVATPTSSFASSDAQESPDSLAVQKPHVPYKAPSTSHLPRIQHPDGVLDEMSTIPDPRRSIDPMRPGTAHSTPDRHPDLNDEVATLSTKLINAINHQTTLDDKLSATRHELEAAQSRIKELEEQNATQRDILAGDVWVRRSTLDQEKRAIQAKVLEERARTAEMEKAKKRIEQELENLTTALFEEANKMVIGAKEEAQVEHEVLQRKNDQLKAQLADAEDLLKSQQEQLHELKEVMEHMASEQDEQTNQTAPSSPGVARFDIQLDDRMTSDTASLSPHMESLPPAHPMSFHHLIQPILRVDINAYDDFVHLAHSSRRRQASRVSSGSIPSFSMSLGLGSSSSTASPSTTTAAGSAPQSPNTPASAGEAMAPIPNLKDTRFFKRALAEDIEPTLRLDAAPGLSWLARRSVLSAMTDGSLVVDPVPTHSGASYLMSLAKPQFHPCSLCGEARKDPIYLRNHRFRTSEVDSAQRYPLCKYCLNRVRSTCDYLSFLRMVKDGHWKAEDGDQEKAAWEECVRLREQMFWARIGGGVVPTAQFLEGYKSRRPSQDTSKLRNLSVDAASFVDKDKALPLEPEGEDDEPTPLAQCEQVDADSKDPHDPEPQPQQQPQQQEETTTQVEVVEPADVIAAQPETPPAQTAQDETNSKRLSMQSAKSCVGSEKRLSITIPAVFQ</sequence>
<gene>
    <name evidence="1" type="ORF">N3K66_000947</name>
</gene>
<name>A0ACC0VG16_9HYPO</name>
<evidence type="ECO:0000313" key="1">
    <source>
        <dbReference type="EMBL" id="KAI9904418.1"/>
    </source>
</evidence>
<comment type="caution">
    <text evidence="1">The sequence shown here is derived from an EMBL/GenBank/DDBJ whole genome shotgun (WGS) entry which is preliminary data.</text>
</comment>
<evidence type="ECO:0000313" key="2">
    <source>
        <dbReference type="Proteomes" id="UP001163324"/>
    </source>
</evidence>
<keyword evidence="2" id="KW-1185">Reference proteome</keyword>
<dbReference type="EMBL" id="CM047940">
    <property type="protein sequence ID" value="KAI9904418.1"/>
    <property type="molecule type" value="Genomic_DNA"/>
</dbReference>
<protein>
    <submittedName>
        <fullName evidence="1">Uncharacterized protein</fullName>
    </submittedName>
</protein>
<dbReference type="Proteomes" id="UP001163324">
    <property type="component" value="Chromosome 1"/>
</dbReference>
<proteinExistence type="predicted"/>